<evidence type="ECO:0000256" key="2">
    <source>
        <dbReference type="ARBA" id="ARBA00004173"/>
    </source>
</evidence>
<evidence type="ECO:0000313" key="17">
    <source>
        <dbReference type="Proteomes" id="UP001195483"/>
    </source>
</evidence>
<dbReference type="PANTHER" id="PTHR13453:SF1">
    <property type="entry name" value="KAT8 REGULATORY NSL COMPLEX SUBUNIT 2"/>
    <property type="match status" value="1"/>
</dbReference>
<dbReference type="GO" id="GO:0005634">
    <property type="term" value="C:nucleus"/>
    <property type="evidence" value="ECO:0007669"/>
    <property type="project" value="UniProtKB-SubCell"/>
</dbReference>
<evidence type="ECO:0000256" key="8">
    <source>
        <dbReference type="ARBA" id="ARBA00023128"/>
    </source>
</evidence>
<evidence type="ECO:0000256" key="1">
    <source>
        <dbReference type="ARBA" id="ARBA00004123"/>
    </source>
</evidence>
<dbReference type="GO" id="GO:0005739">
    <property type="term" value="C:mitochondrion"/>
    <property type="evidence" value="ECO:0007669"/>
    <property type="project" value="UniProtKB-SubCell"/>
</dbReference>
<keyword evidence="9" id="KW-0539">Nucleus</keyword>
<feature type="compositionally biased region" description="Basic and acidic residues" evidence="14">
    <location>
        <begin position="634"/>
        <end position="643"/>
    </location>
</feature>
<dbReference type="InterPro" id="IPR025927">
    <property type="entry name" value="Znf_KANL2-like"/>
</dbReference>
<dbReference type="AlphaFoldDB" id="A0AAE0S322"/>
<evidence type="ECO:0000256" key="4">
    <source>
        <dbReference type="ARBA" id="ARBA00022499"/>
    </source>
</evidence>
<protein>
    <recommendedName>
        <fullName evidence="3">KAT8 regulatory NSL complex subunit 2</fullName>
    </recommendedName>
    <alternativeName>
        <fullName evidence="11">NSL complex protein NSL2</fullName>
    </alternativeName>
    <alternativeName>
        <fullName evidence="10">Non-specific lethal 2 homolog</fullName>
    </alternativeName>
</protein>
<evidence type="ECO:0000256" key="7">
    <source>
        <dbReference type="ARBA" id="ARBA00022853"/>
    </source>
</evidence>
<reference evidence="16" key="2">
    <citation type="journal article" date="2021" name="Genome Biol. Evol.">
        <title>Developing a high-quality reference genome for a parasitic bivalve with doubly uniparental inheritance (Bivalvia: Unionida).</title>
        <authorList>
            <person name="Smith C.H."/>
        </authorList>
    </citation>
    <scope>NUCLEOTIDE SEQUENCE</scope>
    <source>
        <strain evidence="16">CHS0354</strain>
        <tissue evidence="16">Mantle</tissue>
    </source>
</reference>
<keyword evidence="7" id="KW-0156">Chromatin regulator</keyword>
<keyword evidence="17" id="KW-1185">Reference proteome</keyword>
<dbReference type="Pfam" id="PF13891">
    <property type="entry name" value="zf-C3HC3H_KANSL2"/>
    <property type="match status" value="2"/>
</dbReference>
<feature type="region of interest" description="Disordered" evidence="14">
    <location>
        <begin position="134"/>
        <end position="171"/>
    </location>
</feature>
<feature type="domain" description="KANL2-like probable zinc-finger" evidence="15">
    <location>
        <begin position="318"/>
        <end position="371"/>
    </location>
</feature>
<evidence type="ECO:0000256" key="6">
    <source>
        <dbReference type="ARBA" id="ARBA00022843"/>
    </source>
</evidence>
<comment type="subunit">
    <text evidence="13">Component of the NSL complex at least composed of KAT8/MOF, KANSL1, KANSL2, KANSL3, MCRS1, PHF20, OGT1/OGT, WDR5 and HCFC1.</text>
</comment>
<comment type="caution">
    <text evidence="16">The sequence shown here is derived from an EMBL/GenBank/DDBJ whole genome shotgun (WGS) entry which is preliminary data.</text>
</comment>
<evidence type="ECO:0000256" key="12">
    <source>
        <dbReference type="ARBA" id="ARBA00093359"/>
    </source>
</evidence>
<evidence type="ECO:0000256" key="11">
    <source>
        <dbReference type="ARBA" id="ARBA00033378"/>
    </source>
</evidence>
<reference evidence="16" key="3">
    <citation type="submission" date="2023-05" db="EMBL/GenBank/DDBJ databases">
        <authorList>
            <person name="Smith C.H."/>
        </authorList>
    </citation>
    <scope>NUCLEOTIDE SEQUENCE</scope>
    <source>
        <strain evidence="16">CHS0354</strain>
        <tissue evidence="16">Mantle</tissue>
    </source>
</reference>
<accession>A0AAE0S322</accession>
<feature type="compositionally biased region" description="Polar residues" evidence="14">
    <location>
        <begin position="555"/>
        <end position="630"/>
    </location>
</feature>
<proteinExistence type="predicted"/>
<gene>
    <name evidence="16" type="ORF">CHS0354_023253</name>
</gene>
<keyword evidence="8" id="KW-0496">Mitochondrion</keyword>
<name>A0AAE0S322_9BIVA</name>
<keyword evidence="6" id="KW-0832">Ubl conjugation</keyword>
<evidence type="ECO:0000256" key="5">
    <source>
        <dbReference type="ARBA" id="ARBA00022553"/>
    </source>
</evidence>
<comment type="subcellular location">
    <subcellularLocation>
        <location evidence="2">Mitochondrion</location>
    </subcellularLocation>
    <subcellularLocation>
        <location evidence="1">Nucleus</location>
    </subcellularLocation>
</comment>
<evidence type="ECO:0000256" key="10">
    <source>
        <dbReference type="ARBA" id="ARBA00032947"/>
    </source>
</evidence>
<feature type="domain" description="KANL2-like probable zinc-finger" evidence="15">
    <location>
        <begin position="22"/>
        <end position="84"/>
    </location>
</feature>
<dbReference type="GO" id="GO:0044545">
    <property type="term" value="C:NSL complex"/>
    <property type="evidence" value="ECO:0007669"/>
    <property type="project" value="TreeGrafter"/>
</dbReference>
<organism evidence="16 17">
    <name type="scientific">Potamilus streckersoni</name>
    <dbReference type="NCBI Taxonomy" id="2493646"/>
    <lineage>
        <taxon>Eukaryota</taxon>
        <taxon>Metazoa</taxon>
        <taxon>Spiralia</taxon>
        <taxon>Lophotrochozoa</taxon>
        <taxon>Mollusca</taxon>
        <taxon>Bivalvia</taxon>
        <taxon>Autobranchia</taxon>
        <taxon>Heteroconchia</taxon>
        <taxon>Palaeoheterodonta</taxon>
        <taxon>Unionida</taxon>
        <taxon>Unionoidea</taxon>
        <taxon>Unionidae</taxon>
        <taxon>Ambleminae</taxon>
        <taxon>Lampsilini</taxon>
        <taxon>Potamilus</taxon>
    </lineage>
</organism>
<evidence type="ECO:0000256" key="3">
    <source>
        <dbReference type="ARBA" id="ARBA00015508"/>
    </source>
</evidence>
<evidence type="ECO:0000313" key="16">
    <source>
        <dbReference type="EMBL" id="KAK3584411.1"/>
    </source>
</evidence>
<sequence length="643" mass="71532">MSRGSKAQLLRKPRQPIEGLFCSYSHRTCMQNRLEGYEFCLKHILEDKNAPFKQCSYTSSKNGKRCTNAAPKSDKKDGYCIEHSKKALLLRQRASRKRRPRETAELLLEELDQYSEIRQLQEGIPTNLLSERLLATPGGEPTNNKRPKPRNENPASKALEYASSSDSDEEPLLVDQAWRGDGDSDAESIDSELEDPLKHAGVYTAEEVALIMRDKLIRLQSLYIDQFKRLQHVLREKRRKYLKTYKQEMETLGGIGAYKKDHEQRENYCKLEAMKRYHKRYGKEALLHRQSKQRRIAASEGPNYKPTPYSKCIHTEDKAKCSARAVPLSKYCKDHILNDPHQVLYRSCNFGVGACRRPVASIEGTAICPLHVLPSDREPRVSVKKVAETNRHIHIDVTEDPSDRSVAGKETDLNGDASEDYKEQKIIKGQLLLQHLQGHGPDLSRGQGSSTNQMTTITSQITNQPTAIASQITNQTTTKASQITNQRTAIASQITNRTTAMASQITNRTTAVACMLTGPLQPDVGLTNQITLSTSNSQNSMLISTGTFQYQQGMSTSGTFQNQQGMSTTGTGPHQQGMSTTGTDQHQQETNAALIDQHQQGMSTSSTGQPQQGTSTASTGQHQQGTSTSFGEGDGLHDPVHTS</sequence>
<dbReference type="Proteomes" id="UP001195483">
    <property type="component" value="Unassembled WGS sequence"/>
</dbReference>
<feature type="region of interest" description="Disordered" evidence="14">
    <location>
        <begin position="555"/>
        <end position="643"/>
    </location>
</feature>
<evidence type="ECO:0000256" key="13">
    <source>
        <dbReference type="ARBA" id="ARBA00093543"/>
    </source>
</evidence>
<keyword evidence="5" id="KW-0597">Phosphoprotein</keyword>
<comment type="function">
    <text evidence="12">Non-catalytic component of the NSL histone acetyltransferase complex, a multiprotein complex that mediates histone H4 acetylation at 'Lys-5'- and 'Lys-8' (H4K5ac and H4K8ac) at transcription start sites and promotes transcription initiation. Required for NSL complex stability and for transcription of intraciliary transport genes in both ciliated and non-ciliated cells by regulating histone H4 acetylation at 'Lys-5'- and 'Lys-12' (H4K5ac and H4K12ac). This is necessary for cilium assembly in ciliated cells and for organization of the microtubule cytoskeleton in non-ciliated cells. Required within the NSL complex to maintain nuclear architecture stability by promoting KAT8-mediated acetylation of lamin LMNA.</text>
</comment>
<reference evidence="16" key="1">
    <citation type="journal article" date="2021" name="Genome Biol. Evol.">
        <title>A High-Quality Reference Genome for a Parasitic Bivalve with Doubly Uniparental Inheritance (Bivalvia: Unionida).</title>
        <authorList>
            <person name="Smith C.H."/>
        </authorList>
    </citation>
    <scope>NUCLEOTIDE SEQUENCE</scope>
    <source>
        <strain evidence="16">CHS0354</strain>
    </source>
</reference>
<keyword evidence="4" id="KW-1017">Isopeptide bond</keyword>
<evidence type="ECO:0000259" key="15">
    <source>
        <dbReference type="Pfam" id="PF13891"/>
    </source>
</evidence>
<dbReference type="InterPro" id="IPR026316">
    <property type="entry name" value="NSL2"/>
</dbReference>
<evidence type="ECO:0000256" key="14">
    <source>
        <dbReference type="SAM" id="MobiDB-lite"/>
    </source>
</evidence>
<dbReference type="PANTHER" id="PTHR13453">
    <property type="entry name" value="KAT8 REGULATORY NSL COMPLEX SUBUNIT 2"/>
    <property type="match status" value="1"/>
</dbReference>
<evidence type="ECO:0000256" key="9">
    <source>
        <dbReference type="ARBA" id="ARBA00023242"/>
    </source>
</evidence>
<dbReference type="EMBL" id="JAEAOA010001407">
    <property type="protein sequence ID" value="KAK3584411.1"/>
    <property type="molecule type" value="Genomic_DNA"/>
</dbReference>
<dbReference type="GO" id="GO:0006325">
    <property type="term" value="P:chromatin organization"/>
    <property type="evidence" value="ECO:0007669"/>
    <property type="project" value="UniProtKB-KW"/>
</dbReference>